<keyword evidence="2" id="KW-0472">Membrane</keyword>
<keyword evidence="2" id="KW-0812">Transmembrane</keyword>
<evidence type="ECO:0000313" key="4">
    <source>
        <dbReference type="Proteomes" id="UP000799778"/>
    </source>
</evidence>
<sequence>MYHNSRENPVSKQPSPLSKPTYYQPPAKQPSTPHHGHTLHIHPLPHHRDNSDELLGRASAARGSGDINGVRSISFGVILSGLPRKYCRGGDDGDVECESWVVRLELRIGRGTLGESVGDRARGIVCMLVWLFGWLLAWFLRVKLYRKCGYKNRCNGWFSLVNVLMD</sequence>
<proteinExistence type="predicted"/>
<name>A0A6A5Y5Y7_9PLEO</name>
<keyword evidence="2" id="KW-1133">Transmembrane helix</keyword>
<reference evidence="3" key="1">
    <citation type="journal article" date="2020" name="Stud. Mycol.">
        <title>101 Dothideomycetes genomes: a test case for predicting lifestyles and emergence of pathogens.</title>
        <authorList>
            <person name="Haridas S."/>
            <person name="Albert R."/>
            <person name="Binder M."/>
            <person name="Bloem J."/>
            <person name="Labutti K."/>
            <person name="Salamov A."/>
            <person name="Andreopoulos B."/>
            <person name="Baker S."/>
            <person name="Barry K."/>
            <person name="Bills G."/>
            <person name="Bluhm B."/>
            <person name="Cannon C."/>
            <person name="Castanera R."/>
            <person name="Culley D."/>
            <person name="Daum C."/>
            <person name="Ezra D."/>
            <person name="Gonzalez J."/>
            <person name="Henrissat B."/>
            <person name="Kuo A."/>
            <person name="Liang C."/>
            <person name="Lipzen A."/>
            <person name="Lutzoni F."/>
            <person name="Magnuson J."/>
            <person name="Mondo S."/>
            <person name="Nolan M."/>
            <person name="Ohm R."/>
            <person name="Pangilinan J."/>
            <person name="Park H.-J."/>
            <person name="Ramirez L."/>
            <person name="Alfaro M."/>
            <person name="Sun H."/>
            <person name="Tritt A."/>
            <person name="Yoshinaga Y."/>
            <person name="Zwiers L.-H."/>
            <person name="Turgeon B."/>
            <person name="Goodwin S."/>
            <person name="Spatafora J."/>
            <person name="Crous P."/>
            <person name="Grigoriev I."/>
        </authorList>
    </citation>
    <scope>NUCLEOTIDE SEQUENCE</scope>
    <source>
        <strain evidence="3">CBS 175.79</strain>
    </source>
</reference>
<gene>
    <name evidence="3" type="ORF">BU24DRAFT_7114</name>
</gene>
<dbReference type="RefSeq" id="XP_033389048.1">
    <property type="nucleotide sequence ID" value="XM_033534555.1"/>
</dbReference>
<evidence type="ECO:0000256" key="1">
    <source>
        <dbReference type="SAM" id="MobiDB-lite"/>
    </source>
</evidence>
<dbReference type="GeneID" id="54291952"/>
<dbReference type="AlphaFoldDB" id="A0A6A5Y5Y7"/>
<protein>
    <submittedName>
        <fullName evidence="3">Uncharacterized protein</fullName>
    </submittedName>
</protein>
<feature type="compositionally biased region" description="Polar residues" evidence="1">
    <location>
        <begin position="7"/>
        <end position="18"/>
    </location>
</feature>
<keyword evidence="4" id="KW-1185">Reference proteome</keyword>
<evidence type="ECO:0000256" key="2">
    <source>
        <dbReference type="SAM" id="Phobius"/>
    </source>
</evidence>
<organism evidence="3 4">
    <name type="scientific">Aaosphaeria arxii CBS 175.79</name>
    <dbReference type="NCBI Taxonomy" id="1450172"/>
    <lineage>
        <taxon>Eukaryota</taxon>
        <taxon>Fungi</taxon>
        <taxon>Dikarya</taxon>
        <taxon>Ascomycota</taxon>
        <taxon>Pezizomycotina</taxon>
        <taxon>Dothideomycetes</taxon>
        <taxon>Pleosporomycetidae</taxon>
        <taxon>Pleosporales</taxon>
        <taxon>Pleosporales incertae sedis</taxon>
        <taxon>Aaosphaeria</taxon>
    </lineage>
</organism>
<feature type="transmembrane region" description="Helical" evidence="2">
    <location>
        <begin position="121"/>
        <end position="140"/>
    </location>
</feature>
<feature type="compositionally biased region" description="Basic residues" evidence="1">
    <location>
        <begin position="34"/>
        <end position="43"/>
    </location>
</feature>
<feature type="region of interest" description="Disordered" evidence="1">
    <location>
        <begin position="1"/>
        <end position="43"/>
    </location>
</feature>
<evidence type="ECO:0000313" key="3">
    <source>
        <dbReference type="EMBL" id="KAF2020709.1"/>
    </source>
</evidence>
<accession>A0A6A5Y5Y7</accession>
<dbReference type="EMBL" id="ML978066">
    <property type="protein sequence ID" value="KAF2020709.1"/>
    <property type="molecule type" value="Genomic_DNA"/>
</dbReference>
<dbReference type="Proteomes" id="UP000799778">
    <property type="component" value="Unassembled WGS sequence"/>
</dbReference>